<feature type="compositionally biased region" description="Polar residues" evidence="3">
    <location>
        <begin position="246"/>
        <end position="267"/>
    </location>
</feature>
<dbReference type="AlphaFoldDB" id="A0A388KZE1"/>
<feature type="compositionally biased region" description="Basic and acidic residues" evidence="3">
    <location>
        <begin position="190"/>
        <end position="206"/>
    </location>
</feature>
<dbReference type="InterPro" id="IPR038765">
    <property type="entry name" value="Papain-like_cys_pep_sf"/>
</dbReference>
<evidence type="ECO:0000313" key="6">
    <source>
        <dbReference type="Proteomes" id="UP000265515"/>
    </source>
</evidence>
<feature type="compositionally biased region" description="Low complexity" evidence="3">
    <location>
        <begin position="308"/>
        <end position="320"/>
    </location>
</feature>
<feature type="region of interest" description="Disordered" evidence="3">
    <location>
        <begin position="176"/>
        <end position="506"/>
    </location>
</feature>
<accession>A0A388KZE1</accession>
<name>A0A388KZE1_CHABU</name>
<feature type="compositionally biased region" description="Low complexity" evidence="3">
    <location>
        <begin position="400"/>
        <end position="413"/>
    </location>
</feature>
<dbReference type="InterPro" id="IPR018200">
    <property type="entry name" value="USP_CS"/>
</dbReference>
<feature type="compositionally biased region" description="Polar residues" evidence="3">
    <location>
        <begin position="83"/>
        <end position="94"/>
    </location>
</feature>
<protein>
    <recommendedName>
        <fullName evidence="2">Ubiquitin carboxyl-terminal hydrolase</fullName>
        <ecNumber evidence="2">3.4.19.12</ecNumber>
    </recommendedName>
</protein>
<evidence type="ECO:0000313" key="5">
    <source>
        <dbReference type="EMBL" id="GBG75434.1"/>
    </source>
</evidence>
<evidence type="ECO:0000256" key="2">
    <source>
        <dbReference type="RuleBase" id="RU366025"/>
    </source>
</evidence>
<reference evidence="5 6" key="1">
    <citation type="journal article" date="2018" name="Cell">
        <title>The Chara Genome: Secondary Complexity and Implications for Plant Terrestrialization.</title>
        <authorList>
            <person name="Nishiyama T."/>
            <person name="Sakayama H."/>
            <person name="Vries J.D."/>
            <person name="Buschmann H."/>
            <person name="Saint-Marcoux D."/>
            <person name="Ullrich K.K."/>
            <person name="Haas F.B."/>
            <person name="Vanderstraeten L."/>
            <person name="Becker D."/>
            <person name="Lang D."/>
            <person name="Vosolsobe S."/>
            <person name="Rombauts S."/>
            <person name="Wilhelmsson P.K.I."/>
            <person name="Janitza P."/>
            <person name="Kern R."/>
            <person name="Heyl A."/>
            <person name="Rumpler F."/>
            <person name="Villalobos L.I.A.C."/>
            <person name="Clay J.M."/>
            <person name="Skokan R."/>
            <person name="Toyoda A."/>
            <person name="Suzuki Y."/>
            <person name="Kagoshima H."/>
            <person name="Schijlen E."/>
            <person name="Tajeshwar N."/>
            <person name="Catarino B."/>
            <person name="Hetherington A.J."/>
            <person name="Saltykova A."/>
            <person name="Bonnot C."/>
            <person name="Breuninger H."/>
            <person name="Symeonidi A."/>
            <person name="Radhakrishnan G.V."/>
            <person name="Van Nieuwerburgh F."/>
            <person name="Deforce D."/>
            <person name="Chang C."/>
            <person name="Karol K.G."/>
            <person name="Hedrich R."/>
            <person name="Ulvskov P."/>
            <person name="Glockner G."/>
            <person name="Delwiche C.F."/>
            <person name="Petrasek J."/>
            <person name="Van de Peer Y."/>
            <person name="Friml J."/>
            <person name="Beilby M."/>
            <person name="Dolan L."/>
            <person name="Kohara Y."/>
            <person name="Sugano S."/>
            <person name="Fujiyama A."/>
            <person name="Delaux P.-M."/>
            <person name="Quint M."/>
            <person name="TheiBen G."/>
            <person name="Hagemann M."/>
            <person name="Harholt J."/>
            <person name="Dunand C."/>
            <person name="Zachgo S."/>
            <person name="Langdale J."/>
            <person name="Maumus F."/>
            <person name="Straeten D.V.D."/>
            <person name="Gould S.B."/>
            <person name="Rensing S.A."/>
        </authorList>
    </citation>
    <scope>NUCLEOTIDE SEQUENCE [LARGE SCALE GENOMIC DNA]</scope>
    <source>
        <strain evidence="5 6">S276</strain>
    </source>
</reference>
<dbReference type="EC" id="3.4.19.12" evidence="2"/>
<dbReference type="GO" id="GO:0016579">
    <property type="term" value="P:protein deubiquitination"/>
    <property type="evidence" value="ECO:0007669"/>
    <property type="project" value="InterPro"/>
</dbReference>
<dbReference type="Proteomes" id="UP000265515">
    <property type="component" value="Unassembled WGS sequence"/>
</dbReference>
<organism evidence="5 6">
    <name type="scientific">Chara braunii</name>
    <name type="common">Braun's stonewort</name>
    <dbReference type="NCBI Taxonomy" id="69332"/>
    <lineage>
        <taxon>Eukaryota</taxon>
        <taxon>Viridiplantae</taxon>
        <taxon>Streptophyta</taxon>
        <taxon>Charophyceae</taxon>
        <taxon>Charales</taxon>
        <taxon>Characeae</taxon>
        <taxon>Chara</taxon>
    </lineage>
</organism>
<feature type="compositionally biased region" description="Polar residues" evidence="3">
    <location>
        <begin position="275"/>
        <end position="290"/>
    </location>
</feature>
<dbReference type="STRING" id="69332.A0A388KZE1"/>
<dbReference type="PROSITE" id="PS00973">
    <property type="entry name" value="USP_2"/>
    <property type="match status" value="1"/>
</dbReference>
<feature type="region of interest" description="Disordered" evidence="3">
    <location>
        <begin position="83"/>
        <end position="144"/>
    </location>
</feature>
<keyword evidence="2" id="KW-0833">Ubl conjugation pathway</keyword>
<proteinExistence type="inferred from homology"/>
<feature type="compositionally biased region" description="Low complexity" evidence="3">
    <location>
        <begin position="335"/>
        <end position="353"/>
    </location>
</feature>
<dbReference type="Pfam" id="PF00443">
    <property type="entry name" value="UCH"/>
    <property type="match status" value="1"/>
</dbReference>
<dbReference type="InterPro" id="IPR028889">
    <property type="entry name" value="USP"/>
</dbReference>
<gene>
    <name evidence="5" type="ORF">CBR_g20064</name>
</gene>
<dbReference type="PROSITE" id="PS00972">
    <property type="entry name" value="USP_1"/>
    <property type="match status" value="1"/>
</dbReference>
<dbReference type="InterPro" id="IPR050185">
    <property type="entry name" value="Ub_carboxyl-term_hydrolase"/>
</dbReference>
<feature type="region of interest" description="Disordered" evidence="3">
    <location>
        <begin position="1"/>
        <end position="57"/>
    </location>
</feature>
<dbReference type="SUPFAM" id="SSF54001">
    <property type="entry name" value="Cysteine proteinases"/>
    <property type="match status" value="1"/>
</dbReference>
<dbReference type="PANTHER" id="PTHR21646">
    <property type="entry name" value="UBIQUITIN CARBOXYL-TERMINAL HYDROLASE"/>
    <property type="match status" value="1"/>
</dbReference>
<comment type="similarity">
    <text evidence="1 2">Belongs to the peptidase C19 family.</text>
</comment>
<dbReference type="InterPro" id="IPR001394">
    <property type="entry name" value="Peptidase_C19_UCH"/>
</dbReference>
<dbReference type="Gene3D" id="3.90.70.10">
    <property type="entry name" value="Cysteine proteinases"/>
    <property type="match status" value="1"/>
</dbReference>
<evidence type="ECO:0000256" key="3">
    <source>
        <dbReference type="SAM" id="MobiDB-lite"/>
    </source>
</evidence>
<dbReference type="GO" id="GO:0006508">
    <property type="term" value="P:proteolysis"/>
    <property type="evidence" value="ECO:0007669"/>
    <property type="project" value="UniProtKB-KW"/>
</dbReference>
<feature type="domain" description="USP" evidence="4">
    <location>
        <begin position="510"/>
        <end position="868"/>
    </location>
</feature>
<feature type="compositionally biased region" description="Basic and acidic residues" evidence="3">
    <location>
        <begin position="103"/>
        <end position="116"/>
    </location>
</feature>
<dbReference type="PROSITE" id="PS50235">
    <property type="entry name" value="USP_3"/>
    <property type="match status" value="1"/>
</dbReference>
<feature type="compositionally biased region" description="Low complexity" evidence="3">
    <location>
        <begin position="223"/>
        <end position="233"/>
    </location>
</feature>
<comment type="caution">
    <text evidence="5">The sequence shown here is derived from an EMBL/GenBank/DDBJ whole genome shotgun (WGS) entry which is preliminary data.</text>
</comment>
<feature type="compositionally biased region" description="Basic and acidic residues" evidence="3">
    <location>
        <begin position="459"/>
        <end position="469"/>
    </location>
</feature>
<dbReference type="CDD" id="cd02674">
    <property type="entry name" value="Peptidase_C19R"/>
    <property type="match status" value="1"/>
</dbReference>
<keyword evidence="2" id="KW-0788">Thiol protease</keyword>
<dbReference type="PANTHER" id="PTHR21646:SF23">
    <property type="entry name" value="UBIQUITIN CARBOXYL-TERMINAL HYDROLASE USP2"/>
    <property type="match status" value="1"/>
</dbReference>
<comment type="function">
    <text evidence="2">Recognizes and hydrolyzes the peptide bond at the C-terminal Gly of ubiquitin. Involved in the processing of poly-ubiquitin precursors as well as that of ubiquitinated proteins.</text>
</comment>
<feature type="compositionally biased region" description="Low complexity" evidence="3">
    <location>
        <begin position="360"/>
        <end position="382"/>
    </location>
</feature>
<keyword evidence="2" id="KW-0378">Hydrolase</keyword>
<dbReference type="EMBL" id="BFEA01000224">
    <property type="protein sequence ID" value="GBG75434.1"/>
    <property type="molecule type" value="Genomic_DNA"/>
</dbReference>
<evidence type="ECO:0000256" key="1">
    <source>
        <dbReference type="ARBA" id="ARBA00009085"/>
    </source>
</evidence>
<feature type="compositionally biased region" description="Polar residues" evidence="3">
    <location>
        <begin position="176"/>
        <end position="186"/>
    </location>
</feature>
<dbReference type="GO" id="GO:0004843">
    <property type="term" value="F:cysteine-type deubiquitinase activity"/>
    <property type="evidence" value="ECO:0007669"/>
    <property type="project" value="UniProtKB-UniRule"/>
</dbReference>
<dbReference type="OrthoDB" id="292964at2759"/>
<sequence length="869" mass="92447">MAGSAAGQSRLWDRGAATAAAVKPRGGSLNARLPGREGPLLDNNSPFGHAENRLSSSCSKEGTLLAGKLDGWKSLSPTSQLQSLRSRTRTTLSESKVRSRSWSHYDHHGRHDHDDNGGNSGGGDGTRRRTPASPLGLPSAGASVPKLHIDRESVLRLHHRSGASLQTLSENPVILSSSSSVATRQPSSHHHPDFEPMNKSIPDRRYGGLTTAPRRKGDELATGSLSPGSSPSPHILAGSHGRLLTEQRTTGGTRSIPRGSSTPSANAASIGKSYTGRSTVSETASPNGKGSSRAGGTGVYLSERSRKPSSSAASSTNYCSSERRQSVRPSRSATSSSLSSSLSSSSSSSPLPLGILKGCSRSSLQSLGSRSSPSVDSSASPSTVLRGCAQMSCSLVGHDSSPSTGSSTETPRSSHPPCPEGVTQSGSGFGKGSHSWGNKDLMRSGDRSGTTEAGGRGRGGREGGGREEWDSSNEAGGSGGGGRGGGDDWTTERGDGGGLRKPQRKGKGLVGLENLGNTCFMNSCLQCLSHTIPLVDAFLSSDPTQPHAVSRMRSGSFSASGSFTSRRYVGLAQAFRGVVKQLWSGGTQYFAPVNPSEFLERVQAWAPQYCGMDQHDSQEFLRMLLDGLHEECNRVATIPGYKEVNSQGDEHTLARQAWEFHKSRNDSIIQDIFCGQLQSTIECMTCRRKSQCFDPFLDLSLPIPKRSLSCGGSSITIQDCLSAFTAEERLDGRNKYHCEHCKAPRSSTKKLSIFRLPPILVLHIKRFCGARFSSFTKDSTLVKFCLKGLDLTNFMGLTVASGSAGRRPVYDLYAVSNHSGSLGGGHYTAYCKTAEENSWYSFNDSIVTPIGESSIVSSAAYLLFYQRRE</sequence>
<evidence type="ECO:0000259" key="4">
    <source>
        <dbReference type="PROSITE" id="PS50235"/>
    </source>
</evidence>
<dbReference type="Gramene" id="GBG75434">
    <property type="protein sequence ID" value="GBG75434"/>
    <property type="gene ID" value="CBR_g20064"/>
</dbReference>
<keyword evidence="2" id="KW-0645">Protease</keyword>
<comment type="catalytic activity">
    <reaction evidence="2">
        <text>Thiol-dependent hydrolysis of ester, thioester, amide, peptide and isopeptide bonds formed by the C-terminal Gly of ubiquitin (a 76-residue protein attached to proteins as an intracellular targeting signal).</text>
        <dbReference type="EC" id="3.4.19.12"/>
    </reaction>
</comment>
<keyword evidence="6" id="KW-1185">Reference proteome</keyword>